<dbReference type="eggNOG" id="KOG0800">
    <property type="taxonomic scope" value="Eukaryota"/>
</dbReference>
<dbReference type="GO" id="GO:0008270">
    <property type="term" value="F:zinc ion binding"/>
    <property type="evidence" value="ECO:0007669"/>
    <property type="project" value="UniProtKB-KW"/>
</dbReference>
<feature type="region of interest" description="Disordered" evidence="9">
    <location>
        <begin position="137"/>
        <end position="231"/>
    </location>
</feature>
<dbReference type="PaxDb" id="3827-XP_004494273.1"/>
<name>A0A1S2XUR2_CICAR</name>
<dbReference type="Proteomes" id="UP000087171">
    <property type="component" value="Chromosome Ca3"/>
</dbReference>
<evidence type="ECO:0000256" key="4">
    <source>
        <dbReference type="ARBA" id="ARBA00022723"/>
    </source>
</evidence>
<protein>
    <recommendedName>
        <fullName evidence="2">RING-type E3 ubiquitin transferase</fullName>
        <ecNumber evidence="2">2.3.2.27</ecNumber>
    </recommendedName>
</protein>
<dbReference type="PANTHER" id="PTHR46463">
    <property type="entry name" value="ZINC FINGER, RING/FYVE/PHD-TYPE"/>
    <property type="match status" value="1"/>
</dbReference>
<keyword evidence="5 8" id="KW-0863">Zinc-finger</keyword>
<feature type="compositionally biased region" description="Polar residues" evidence="9">
    <location>
        <begin position="170"/>
        <end position="187"/>
    </location>
</feature>
<feature type="compositionally biased region" description="Low complexity" evidence="9">
    <location>
        <begin position="188"/>
        <end position="201"/>
    </location>
</feature>
<keyword evidence="4" id="KW-0479">Metal-binding</keyword>
<dbReference type="RefSeq" id="XP_004494273.1">
    <property type="nucleotide sequence ID" value="XM_004494216.3"/>
</dbReference>
<dbReference type="OrthoDB" id="1681166at2759"/>
<dbReference type="SMART" id="SM00184">
    <property type="entry name" value="RING"/>
    <property type="match status" value="1"/>
</dbReference>
<sequence length="326" mass="36847">MESKVENHMTSAAAFVEGGIQESCDDACSICLEEFCNSDPSTVTICRHEFHLQCVLEWCQRSSQCPMCWRPISLKDPTSQELFEAVEQERKWRVAPSRNAAIFHHNALGDFGLQQLRMAINDDDFEERILQHLAAAASMRRAHPIGRRERQRIQPFAHDPSEIPMDNPSIPVTSNGDEPLQQTPRLQTESSSTSESTITETNDQEIYSNDRRNVANSSPKDQDRAGSSEFHSFTDTLRSRLNSVSMRYKESISKGARGWKEMLFSRSSSMSELGSDSRKDVNPEIASVSRLMEYVEARENNRVVDTSLSNHLEDGSMAEASNHNRS</sequence>
<keyword evidence="11" id="KW-1185">Reference proteome</keyword>
<dbReference type="SUPFAM" id="SSF57850">
    <property type="entry name" value="RING/U-box"/>
    <property type="match status" value="1"/>
</dbReference>
<dbReference type="GO" id="GO:0061630">
    <property type="term" value="F:ubiquitin protein ligase activity"/>
    <property type="evidence" value="ECO:0007669"/>
    <property type="project" value="UniProtKB-EC"/>
</dbReference>
<evidence type="ECO:0000256" key="9">
    <source>
        <dbReference type="SAM" id="MobiDB-lite"/>
    </source>
</evidence>
<evidence type="ECO:0000313" key="11">
    <source>
        <dbReference type="Proteomes" id="UP000087171"/>
    </source>
</evidence>
<dbReference type="GeneID" id="101510235"/>
<proteinExistence type="predicted"/>
<dbReference type="InterPro" id="IPR013083">
    <property type="entry name" value="Znf_RING/FYVE/PHD"/>
</dbReference>
<dbReference type="PANTHER" id="PTHR46463:SF27">
    <property type="entry name" value="OS03G0788800 PROTEIN"/>
    <property type="match status" value="1"/>
</dbReference>
<evidence type="ECO:0000256" key="2">
    <source>
        <dbReference type="ARBA" id="ARBA00012483"/>
    </source>
</evidence>
<accession>A0A1S2XUR2</accession>
<dbReference type="AlphaFoldDB" id="A0A1S2XUR2"/>
<reference evidence="12" key="2">
    <citation type="submission" date="2025-08" db="UniProtKB">
        <authorList>
            <consortium name="RefSeq"/>
        </authorList>
    </citation>
    <scope>IDENTIFICATION</scope>
    <source>
        <tissue evidence="12">Etiolated seedlings</tissue>
    </source>
</reference>
<dbReference type="EC" id="2.3.2.27" evidence="2"/>
<dbReference type="KEGG" id="cam:101510235"/>
<dbReference type="Gene3D" id="3.30.40.10">
    <property type="entry name" value="Zinc/RING finger domain, C3HC4 (zinc finger)"/>
    <property type="match status" value="1"/>
</dbReference>
<dbReference type="InterPro" id="IPR001841">
    <property type="entry name" value="Znf_RING"/>
</dbReference>
<feature type="domain" description="RING-type" evidence="10">
    <location>
        <begin position="28"/>
        <end position="68"/>
    </location>
</feature>
<comment type="catalytic activity">
    <reaction evidence="1">
        <text>S-ubiquitinyl-[E2 ubiquitin-conjugating enzyme]-L-cysteine + [acceptor protein]-L-lysine = [E2 ubiquitin-conjugating enzyme]-L-cysteine + N(6)-ubiquitinyl-[acceptor protein]-L-lysine.</text>
        <dbReference type="EC" id="2.3.2.27"/>
    </reaction>
</comment>
<evidence type="ECO:0000313" key="12">
    <source>
        <dbReference type="RefSeq" id="XP_004494273.1"/>
    </source>
</evidence>
<evidence type="ECO:0000256" key="7">
    <source>
        <dbReference type="ARBA" id="ARBA00022833"/>
    </source>
</evidence>
<feature type="region of interest" description="Disordered" evidence="9">
    <location>
        <begin position="306"/>
        <end position="326"/>
    </location>
</feature>
<dbReference type="PROSITE" id="PS50089">
    <property type="entry name" value="ZF_RING_2"/>
    <property type="match status" value="1"/>
</dbReference>
<dbReference type="FunFam" id="3.30.40.10:FF:000746">
    <property type="entry name" value="E3 ubiquitin-protein ligase RHF2A"/>
    <property type="match status" value="1"/>
</dbReference>
<organism evidence="11 12">
    <name type="scientific">Cicer arietinum</name>
    <name type="common">Chickpea</name>
    <name type="synonym">Garbanzo</name>
    <dbReference type="NCBI Taxonomy" id="3827"/>
    <lineage>
        <taxon>Eukaryota</taxon>
        <taxon>Viridiplantae</taxon>
        <taxon>Streptophyta</taxon>
        <taxon>Embryophyta</taxon>
        <taxon>Tracheophyta</taxon>
        <taxon>Spermatophyta</taxon>
        <taxon>Magnoliopsida</taxon>
        <taxon>eudicotyledons</taxon>
        <taxon>Gunneridae</taxon>
        <taxon>Pentapetalae</taxon>
        <taxon>rosids</taxon>
        <taxon>fabids</taxon>
        <taxon>Fabales</taxon>
        <taxon>Fabaceae</taxon>
        <taxon>Papilionoideae</taxon>
        <taxon>50 kb inversion clade</taxon>
        <taxon>NPAAA clade</taxon>
        <taxon>Hologalegina</taxon>
        <taxon>IRL clade</taxon>
        <taxon>Cicereae</taxon>
        <taxon>Cicer</taxon>
    </lineage>
</organism>
<evidence type="ECO:0000256" key="8">
    <source>
        <dbReference type="PROSITE-ProRule" id="PRU00175"/>
    </source>
</evidence>
<gene>
    <name evidence="12" type="primary">LOC101510235</name>
</gene>
<keyword evidence="7" id="KW-0862">Zinc</keyword>
<evidence type="ECO:0000256" key="3">
    <source>
        <dbReference type="ARBA" id="ARBA00022679"/>
    </source>
</evidence>
<evidence type="ECO:0000256" key="5">
    <source>
        <dbReference type="ARBA" id="ARBA00022771"/>
    </source>
</evidence>
<reference evidence="11" key="1">
    <citation type="journal article" date="2013" name="Nat. Biotechnol.">
        <title>Draft genome sequence of chickpea (Cicer arietinum) provides a resource for trait improvement.</title>
        <authorList>
            <person name="Varshney R.K."/>
            <person name="Song C."/>
            <person name="Saxena R.K."/>
            <person name="Azam S."/>
            <person name="Yu S."/>
            <person name="Sharpe A.G."/>
            <person name="Cannon S."/>
            <person name="Baek J."/>
            <person name="Rosen B.D."/>
            <person name="Tar'an B."/>
            <person name="Millan T."/>
            <person name="Zhang X."/>
            <person name="Ramsay L.D."/>
            <person name="Iwata A."/>
            <person name="Wang Y."/>
            <person name="Nelson W."/>
            <person name="Farmer A.D."/>
            <person name="Gaur P.M."/>
            <person name="Soderlund C."/>
            <person name="Penmetsa R.V."/>
            <person name="Xu C."/>
            <person name="Bharti A.K."/>
            <person name="He W."/>
            <person name="Winter P."/>
            <person name="Zhao S."/>
            <person name="Hane J.K."/>
            <person name="Carrasquilla-Garcia N."/>
            <person name="Condie J.A."/>
            <person name="Upadhyaya H.D."/>
            <person name="Luo M.C."/>
            <person name="Thudi M."/>
            <person name="Gowda C.L."/>
            <person name="Singh N.P."/>
            <person name="Lichtenzveig J."/>
            <person name="Gali K.K."/>
            <person name="Rubio J."/>
            <person name="Nadarajan N."/>
            <person name="Dolezel J."/>
            <person name="Bansal K.C."/>
            <person name="Xu X."/>
            <person name="Edwards D."/>
            <person name="Zhang G."/>
            <person name="Kahl G."/>
            <person name="Gil J."/>
            <person name="Singh K.B."/>
            <person name="Datta S.K."/>
            <person name="Jackson S.A."/>
            <person name="Wang J."/>
            <person name="Cook D.R."/>
        </authorList>
    </citation>
    <scope>NUCLEOTIDE SEQUENCE [LARGE SCALE GENOMIC DNA]</scope>
    <source>
        <strain evidence="11">cv. CDC Frontier</strain>
    </source>
</reference>
<dbReference type="STRING" id="3827.A0A1S2XUR2"/>
<keyword evidence="6" id="KW-0833">Ubl conjugation pathway</keyword>
<evidence type="ECO:0000259" key="10">
    <source>
        <dbReference type="PROSITE" id="PS50089"/>
    </source>
</evidence>
<evidence type="ECO:0000256" key="6">
    <source>
        <dbReference type="ARBA" id="ARBA00022786"/>
    </source>
</evidence>
<dbReference type="Pfam" id="PF13639">
    <property type="entry name" value="zf-RING_2"/>
    <property type="match status" value="1"/>
</dbReference>
<evidence type="ECO:0000256" key="1">
    <source>
        <dbReference type="ARBA" id="ARBA00000900"/>
    </source>
</evidence>
<keyword evidence="3" id="KW-0808">Transferase</keyword>